<sequence>MLDFRSLTTSIWILLDLQVGLRLLLNPICSNIVIRTACCTVGTVLPVYYTFKSIEKNDQHERNKWLVYWAAYGSFSLVEMFSDKLISWVPFYYHIKFAFLVWLQFPTHNGANHLYKRHIRPFLLKHQAKCDRILNCASHETAKFLVAHESEIQVMQSLMAKGATTANQMFSDFGLFRAHVEEHNPDGPSSRLTIQDANSDTDAAS</sequence>
<dbReference type="InterPro" id="IPR004345">
    <property type="entry name" value="TB2_DP1_HVA22"/>
</dbReference>
<reference evidence="3 4" key="1">
    <citation type="journal article" date="2022" name="Nat. Plants">
        <title>Genomes of leafy and leafless Platanthera orchids illuminate the evolution of mycoheterotrophy.</title>
        <authorList>
            <person name="Li M.H."/>
            <person name="Liu K.W."/>
            <person name="Li Z."/>
            <person name="Lu H.C."/>
            <person name="Ye Q.L."/>
            <person name="Zhang D."/>
            <person name="Wang J.Y."/>
            <person name="Li Y.F."/>
            <person name="Zhong Z.M."/>
            <person name="Liu X."/>
            <person name="Yu X."/>
            <person name="Liu D.K."/>
            <person name="Tu X.D."/>
            <person name="Liu B."/>
            <person name="Hao Y."/>
            <person name="Liao X.Y."/>
            <person name="Jiang Y.T."/>
            <person name="Sun W.H."/>
            <person name="Chen J."/>
            <person name="Chen Y.Q."/>
            <person name="Ai Y."/>
            <person name="Zhai J.W."/>
            <person name="Wu S.S."/>
            <person name="Zhou Z."/>
            <person name="Hsiao Y.Y."/>
            <person name="Wu W.L."/>
            <person name="Chen Y.Y."/>
            <person name="Lin Y.F."/>
            <person name="Hsu J.L."/>
            <person name="Li C.Y."/>
            <person name="Wang Z.W."/>
            <person name="Zhao X."/>
            <person name="Zhong W.Y."/>
            <person name="Ma X.K."/>
            <person name="Ma L."/>
            <person name="Huang J."/>
            <person name="Chen G.Z."/>
            <person name="Huang M.Z."/>
            <person name="Huang L."/>
            <person name="Peng D.H."/>
            <person name="Luo Y.B."/>
            <person name="Zou S.Q."/>
            <person name="Chen S.P."/>
            <person name="Lan S."/>
            <person name="Tsai W.C."/>
            <person name="Van de Peer Y."/>
            <person name="Liu Z.J."/>
        </authorList>
    </citation>
    <scope>NUCLEOTIDE SEQUENCE [LARGE SCALE GENOMIC DNA]</scope>
    <source>
        <strain evidence="3">Lor288</strain>
    </source>
</reference>
<comment type="caution">
    <text evidence="3">The sequence shown here is derived from an EMBL/GenBank/DDBJ whole genome shotgun (WGS) entry which is preliminary data.</text>
</comment>
<dbReference type="Proteomes" id="UP001412067">
    <property type="component" value="Unassembled WGS sequence"/>
</dbReference>
<dbReference type="Pfam" id="PF03134">
    <property type="entry name" value="TB2_DP1_HVA22"/>
    <property type="match status" value="1"/>
</dbReference>
<protein>
    <recommendedName>
        <fullName evidence="1">HVA22-like protein</fullName>
    </recommendedName>
</protein>
<evidence type="ECO:0000256" key="2">
    <source>
        <dbReference type="SAM" id="MobiDB-lite"/>
    </source>
</evidence>
<feature type="region of interest" description="Disordered" evidence="2">
    <location>
        <begin position="183"/>
        <end position="205"/>
    </location>
</feature>
<organism evidence="3 4">
    <name type="scientific">Platanthera guangdongensis</name>
    <dbReference type="NCBI Taxonomy" id="2320717"/>
    <lineage>
        <taxon>Eukaryota</taxon>
        <taxon>Viridiplantae</taxon>
        <taxon>Streptophyta</taxon>
        <taxon>Embryophyta</taxon>
        <taxon>Tracheophyta</taxon>
        <taxon>Spermatophyta</taxon>
        <taxon>Magnoliopsida</taxon>
        <taxon>Liliopsida</taxon>
        <taxon>Asparagales</taxon>
        <taxon>Orchidaceae</taxon>
        <taxon>Orchidoideae</taxon>
        <taxon>Orchideae</taxon>
        <taxon>Orchidinae</taxon>
        <taxon>Platanthera</taxon>
    </lineage>
</organism>
<comment type="subcellular location">
    <subcellularLocation>
        <location evidence="1">Membrane</location>
        <topology evidence="1">Multi-pass membrane protein</topology>
    </subcellularLocation>
</comment>
<feature type="compositionally biased region" description="Polar residues" evidence="2">
    <location>
        <begin position="190"/>
        <end position="205"/>
    </location>
</feature>
<gene>
    <name evidence="3" type="primary">HVA22K</name>
    <name evidence="3" type="ORF">KSP40_PGU021359</name>
</gene>
<comment type="similarity">
    <text evidence="1">Belongs to the DP1 family.</text>
</comment>
<dbReference type="PANTHER" id="PTHR12300">
    <property type="entry name" value="HVA22-LIKE PROTEINS"/>
    <property type="match status" value="1"/>
</dbReference>
<evidence type="ECO:0000313" key="3">
    <source>
        <dbReference type="EMBL" id="KAK8958292.1"/>
    </source>
</evidence>
<evidence type="ECO:0000313" key="4">
    <source>
        <dbReference type="Proteomes" id="UP001412067"/>
    </source>
</evidence>
<name>A0ABR2M2J7_9ASPA</name>
<proteinExistence type="inferred from homology"/>
<dbReference type="PANTHER" id="PTHR12300:SF176">
    <property type="entry name" value="HVA22-LIKE PROTEIN"/>
    <property type="match status" value="1"/>
</dbReference>
<accession>A0ABR2M2J7</accession>
<keyword evidence="4" id="KW-1185">Reference proteome</keyword>
<evidence type="ECO:0000256" key="1">
    <source>
        <dbReference type="RuleBase" id="RU362006"/>
    </source>
</evidence>
<dbReference type="EMBL" id="JBBWWR010000012">
    <property type="protein sequence ID" value="KAK8958292.1"/>
    <property type="molecule type" value="Genomic_DNA"/>
</dbReference>